<protein>
    <submittedName>
        <fullName evidence="3">DUF3592 domain-containing protein</fullName>
    </submittedName>
</protein>
<reference evidence="3 4" key="1">
    <citation type="journal article" date="2019" name="Syst. Appl. Microbiol.">
        <title>Characterization of Bifidobacterium species in feaces of the Egyptian fruit bat: Description of B. vespertilionis sp. nov. and B. rousetti sp. nov.</title>
        <authorList>
            <person name="Modesto M."/>
            <person name="Satti M."/>
            <person name="Watanabe K."/>
            <person name="Puglisi E."/>
            <person name="Morelli L."/>
            <person name="Huang C.-H."/>
            <person name="Liou J.-S."/>
            <person name="Miyashita M."/>
            <person name="Tamura T."/>
            <person name="Saito S."/>
            <person name="Mori K."/>
            <person name="Huang L."/>
            <person name="Sciavilla P."/>
            <person name="Sandri C."/>
            <person name="Spiezio C."/>
            <person name="Vitali F."/>
            <person name="Cavalieri D."/>
            <person name="Perpetuini G."/>
            <person name="Tofalo R."/>
            <person name="Bonetti A."/>
            <person name="Arita M."/>
            <person name="Mattarelli P."/>
        </authorList>
    </citation>
    <scope>NUCLEOTIDE SEQUENCE [LARGE SCALE GENOMIC DNA]</scope>
    <source>
        <strain evidence="3 4">RST17</strain>
    </source>
</reference>
<sequence length="178" mass="19714">MVVTLVLCGSSGLMWCRTAKEGRRTGKYGRRKTMSTQNVFMLVGGIITVVSVIIVVVCWRIYVRRNERKARCSSTINGVVTRLIESQNSEGRPSWKPVFTYTVGRDEYTIVSSVASTPPQYKVGEWVVVRYDPFNPSDGFVEGERGPKIMLIIFTAVGVFNLVVGLVLFILAAVGVLS</sequence>
<evidence type="ECO:0000259" key="2">
    <source>
        <dbReference type="Pfam" id="PF12158"/>
    </source>
</evidence>
<feature type="domain" description="DUF3592" evidence="2">
    <location>
        <begin position="78"/>
        <end position="144"/>
    </location>
</feature>
<evidence type="ECO:0000313" key="3">
    <source>
        <dbReference type="EMBL" id="KAA8825687.1"/>
    </source>
</evidence>
<keyword evidence="1" id="KW-1133">Transmembrane helix</keyword>
<accession>A0A5M9ZG53</accession>
<proteinExistence type="predicted"/>
<keyword evidence="1" id="KW-0812">Transmembrane</keyword>
<feature type="transmembrane region" description="Helical" evidence="1">
    <location>
        <begin position="42"/>
        <end position="63"/>
    </location>
</feature>
<gene>
    <name evidence="3" type="ORF">EMO91_12065</name>
</gene>
<dbReference type="AlphaFoldDB" id="A0A5M9ZG53"/>
<organism evidence="3 4">
    <name type="scientific">Bifidobacterium myosotis</name>
    <dbReference type="NCBI Taxonomy" id="1630166"/>
    <lineage>
        <taxon>Bacteria</taxon>
        <taxon>Bacillati</taxon>
        <taxon>Actinomycetota</taxon>
        <taxon>Actinomycetes</taxon>
        <taxon>Bifidobacteriales</taxon>
        <taxon>Bifidobacteriaceae</taxon>
        <taxon>Bifidobacterium</taxon>
    </lineage>
</organism>
<dbReference type="Pfam" id="PF12158">
    <property type="entry name" value="DUF3592"/>
    <property type="match status" value="1"/>
</dbReference>
<dbReference type="InterPro" id="IPR021994">
    <property type="entry name" value="DUF3592"/>
</dbReference>
<evidence type="ECO:0000256" key="1">
    <source>
        <dbReference type="SAM" id="Phobius"/>
    </source>
</evidence>
<comment type="caution">
    <text evidence="3">The sequence shown here is derived from an EMBL/GenBank/DDBJ whole genome shotgun (WGS) entry which is preliminary data.</text>
</comment>
<dbReference type="EMBL" id="RZUH01000014">
    <property type="protein sequence ID" value="KAA8825687.1"/>
    <property type="molecule type" value="Genomic_DNA"/>
</dbReference>
<feature type="transmembrane region" description="Helical" evidence="1">
    <location>
        <begin position="149"/>
        <end position="177"/>
    </location>
</feature>
<keyword evidence="1" id="KW-0472">Membrane</keyword>
<evidence type="ECO:0000313" key="4">
    <source>
        <dbReference type="Proteomes" id="UP000410049"/>
    </source>
</evidence>
<name>A0A5M9ZG53_9BIFI</name>
<dbReference type="Proteomes" id="UP000410049">
    <property type="component" value="Unassembled WGS sequence"/>
</dbReference>